<reference evidence="4 5" key="1">
    <citation type="submission" date="2019-08" db="EMBL/GenBank/DDBJ databases">
        <title>In-depth cultivation of the pig gut microbiome towards novel bacterial diversity and tailored functional studies.</title>
        <authorList>
            <person name="Wylensek D."/>
            <person name="Hitch T.C.A."/>
            <person name="Clavel T."/>
        </authorList>
    </citation>
    <scope>NUCLEOTIDE SEQUENCE [LARGE SCALE GENOMIC DNA]</scope>
    <source>
        <strain evidence="4 5">WCA-383-APC-5B</strain>
    </source>
</reference>
<dbReference type="GO" id="GO:0016747">
    <property type="term" value="F:acyltransferase activity, transferring groups other than amino-acyl groups"/>
    <property type="evidence" value="ECO:0007669"/>
    <property type="project" value="InterPro"/>
</dbReference>
<evidence type="ECO:0000313" key="5">
    <source>
        <dbReference type="Proteomes" id="UP000460287"/>
    </source>
</evidence>
<keyword evidence="5" id="KW-1185">Reference proteome</keyword>
<dbReference type="Pfam" id="PF00583">
    <property type="entry name" value="Acetyltransf_1"/>
    <property type="match status" value="1"/>
</dbReference>
<evidence type="ECO:0000259" key="3">
    <source>
        <dbReference type="PROSITE" id="PS51186"/>
    </source>
</evidence>
<protein>
    <submittedName>
        <fullName evidence="4">N-acetyltransferase family protein</fullName>
    </submittedName>
</protein>
<keyword evidence="1 4" id="KW-0808">Transferase</keyword>
<evidence type="ECO:0000256" key="1">
    <source>
        <dbReference type="ARBA" id="ARBA00022679"/>
    </source>
</evidence>
<dbReference type="EMBL" id="VULX01000023">
    <property type="protein sequence ID" value="MSR92145.1"/>
    <property type="molecule type" value="Genomic_DNA"/>
</dbReference>
<dbReference type="AlphaFoldDB" id="A0A7X2T2E3"/>
<name>A0A7X2T2E3_9CLOT</name>
<dbReference type="PANTHER" id="PTHR43072:SF23">
    <property type="entry name" value="UPF0039 PROTEIN C11D3.02C"/>
    <property type="match status" value="1"/>
</dbReference>
<evidence type="ECO:0000256" key="2">
    <source>
        <dbReference type="ARBA" id="ARBA00023315"/>
    </source>
</evidence>
<dbReference type="InterPro" id="IPR000182">
    <property type="entry name" value="GNAT_dom"/>
</dbReference>
<organism evidence="4 5">
    <name type="scientific">Inconstantimicrobium porci</name>
    <dbReference type="NCBI Taxonomy" id="2652291"/>
    <lineage>
        <taxon>Bacteria</taxon>
        <taxon>Bacillati</taxon>
        <taxon>Bacillota</taxon>
        <taxon>Clostridia</taxon>
        <taxon>Eubacteriales</taxon>
        <taxon>Clostridiaceae</taxon>
        <taxon>Inconstantimicrobium</taxon>
    </lineage>
</organism>
<dbReference type="SUPFAM" id="SSF55729">
    <property type="entry name" value="Acyl-CoA N-acyltransferases (Nat)"/>
    <property type="match status" value="1"/>
</dbReference>
<dbReference type="CDD" id="cd04301">
    <property type="entry name" value="NAT_SF"/>
    <property type="match status" value="1"/>
</dbReference>
<feature type="domain" description="N-acetyltransferase" evidence="3">
    <location>
        <begin position="7"/>
        <end position="166"/>
    </location>
</feature>
<dbReference type="PANTHER" id="PTHR43072">
    <property type="entry name" value="N-ACETYLTRANSFERASE"/>
    <property type="match status" value="1"/>
</dbReference>
<comment type="caution">
    <text evidence="4">The sequence shown here is derived from an EMBL/GenBank/DDBJ whole genome shotgun (WGS) entry which is preliminary data.</text>
</comment>
<gene>
    <name evidence="4" type="ORF">FYJ33_12260</name>
</gene>
<keyword evidence="2" id="KW-0012">Acyltransferase</keyword>
<evidence type="ECO:0000313" key="4">
    <source>
        <dbReference type="EMBL" id="MSR92145.1"/>
    </source>
</evidence>
<dbReference type="InterPro" id="IPR016181">
    <property type="entry name" value="Acyl_CoA_acyltransferase"/>
</dbReference>
<proteinExistence type="predicted"/>
<dbReference type="Gene3D" id="3.40.630.30">
    <property type="match status" value="1"/>
</dbReference>
<dbReference type="Proteomes" id="UP000460287">
    <property type="component" value="Unassembled WGS sequence"/>
</dbReference>
<sequence>MRRKFDIEFKRIEEEHIDKLHEIYNYYVENTTVTYHIGAVSRSNFKKIVNIDAPYESYAIIVDKEVCGYVLFNKWKSRQAFDRSAEVTVYLSEGYDGRGIGSRAVRFIEERAKKAGICTLVSLICGENMASIKLFEKNDYIKCAHFKNVGEKFGRLLDLVCYEKEI</sequence>
<accession>A0A7X2T2E3</accession>
<dbReference type="PROSITE" id="PS51186">
    <property type="entry name" value="GNAT"/>
    <property type="match status" value="1"/>
</dbReference>